<protein>
    <submittedName>
        <fullName evidence="2">Uncharacterized protein</fullName>
    </submittedName>
</protein>
<name>A0AAD1XF91_EUPCR</name>
<accession>A0AAD1XF91</accession>
<dbReference type="AlphaFoldDB" id="A0AAD1XF91"/>
<dbReference type="Proteomes" id="UP001295684">
    <property type="component" value="Unassembled WGS sequence"/>
</dbReference>
<sequence length="355" mass="41459">MFFQDKKFLKKAFQFSDENYDPAHTEHKCKQKELEELRTVTKPVYEDLNGYFGNIKGQIPAFGYPSISFEEEGSSDSTWGKIYHNIIQNSSIKDLYLKRMLKEYKKEKSKNKRIMKQFALGRKITLQNPGHPHDSEEDDIKQKYNERYSSVRISSSLLTGKYPLGHIQSVNNSWTPSQECNITLNKSKFRSKPHCLKLNNYAGKSRAKTTRNKENNKMKRGRMMSQEIIINVNSKTPKFTSKHHPAALKNPKSKPIIPKKSQILPDPHSQSRHNLCKLEFFNRKPKRLSIKQRLRNKKVVNSTISRLFPHNSDKIKKNYRLKTNRMTKLLEKISNGIKKDNNGLTKPFGLRKFSL</sequence>
<organism evidence="2 3">
    <name type="scientific">Euplotes crassus</name>
    <dbReference type="NCBI Taxonomy" id="5936"/>
    <lineage>
        <taxon>Eukaryota</taxon>
        <taxon>Sar</taxon>
        <taxon>Alveolata</taxon>
        <taxon>Ciliophora</taxon>
        <taxon>Intramacronucleata</taxon>
        <taxon>Spirotrichea</taxon>
        <taxon>Hypotrichia</taxon>
        <taxon>Euplotida</taxon>
        <taxon>Euplotidae</taxon>
        <taxon>Moneuplotes</taxon>
    </lineage>
</organism>
<evidence type="ECO:0000313" key="2">
    <source>
        <dbReference type="EMBL" id="CAI2369778.1"/>
    </source>
</evidence>
<reference evidence="2" key="1">
    <citation type="submission" date="2023-07" db="EMBL/GenBank/DDBJ databases">
        <authorList>
            <consortium name="AG Swart"/>
            <person name="Singh M."/>
            <person name="Singh A."/>
            <person name="Seah K."/>
            <person name="Emmerich C."/>
        </authorList>
    </citation>
    <scope>NUCLEOTIDE SEQUENCE</scope>
    <source>
        <strain evidence="2">DP1</strain>
    </source>
</reference>
<evidence type="ECO:0000313" key="3">
    <source>
        <dbReference type="Proteomes" id="UP001295684"/>
    </source>
</evidence>
<dbReference type="EMBL" id="CAMPGE010010934">
    <property type="protein sequence ID" value="CAI2369778.1"/>
    <property type="molecule type" value="Genomic_DNA"/>
</dbReference>
<proteinExistence type="predicted"/>
<gene>
    <name evidence="2" type="ORF">ECRASSUSDP1_LOCUS11081</name>
</gene>
<feature type="region of interest" description="Disordered" evidence="1">
    <location>
        <begin position="237"/>
        <end position="270"/>
    </location>
</feature>
<comment type="caution">
    <text evidence="2">The sequence shown here is derived from an EMBL/GenBank/DDBJ whole genome shotgun (WGS) entry which is preliminary data.</text>
</comment>
<evidence type="ECO:0000256" key="1">
    <source>
        <dbReference type="SAM" id="MobiDB-lite"/>
    </source>
</evidence>
<keyword evidence="3" id="KW-1185">Reference proteome</keyword>